<dbReference type="InterPro" id="IPR011051">
    <property type="entry name" value="RmlC_Cupin_sf"/>
</dbReference>
<dbReference type="InterPro" id="IPR014710">
    <property type="entry name" value="RmlC-like_jellyroll"/>
</dbReference>
<organism evidence="3 4">
    <name type="scientific">Candidatus Andeanibacterium colombiense</name>
    <dbReference type="NCBI Taxonomy" id="3121345"/>
    <lineage>
        <taxon>Bacteria</taxon>
        <taxon>Pseudomonadati</taxon>
        <taxon>Pseudomonadota</taxon>
        <taxon>Alphaproteobacteria</taxon>
        <taxon>Sphingomonadales</taxon>
        <taxon>Sphingomonadaceae</taxon>
        <taxon>Candidatus Andeanibacterium</taxon>
    </lineage>
</organism>
<evidence type="ECO:0000313" key="4">
    <source>
        <dbReference type="Proteomes" id="UP001218362"/>
    </source>
</evidence>
<gene>
    <name evidence="3" type="ORF">P0Y56_09200</name>
</gene>
<dbReference type="SUPFAM" id="SSF51182">
    <property type="entry name" value="RmlC-like cupins"/>
    <property type="match status" value="1"/>
</dbReference>
<evidence type="ECO:0000256" key="1">
    <source>
        <dbReference type="SAM" id="MobiDB-lite"/>
    </source>
</evidence>
<evidence type="ECO:0000313" key="3">
    <source>
        <dbReference type="EMBL" id="WEK45212.1"/>
    </source>
</evidence>
<dbReference type="KEGG" id="acob:P0Y56_09200"/>
<reference evidence="3" key="1">
    <citation type="submission" date="2023-03" db="EMBL/GenBank/DDBJ databases">
        <title>Andean soil-derived lignocellulolytic bacterial consortium as a source of novel taxa and putative plastic-active enzymes.</title>
        <authorList>
            <person name="Diaz-Garcia L."/>
            <person name="Chuvochina M."/>
            <person name="Feuerriegel G."/>
            <person name="Bunk B."/>
            <person name="Sproer C."/>
            <person name="Streit W.R."/>
            <person name="Rodriguez L.M."/>
            <person name="Overmann J."/>
            <person name="Jimenez D.J."/>
        </authorList>
    </citation>
    <scope>NUCLEOTIDE SEQUENCE</scope>
    <source>
        <strain evidence="3">MAG 26</strain>
    </source>
</reference>
<feature type="domain" description="Cupin type-2" evidence="2">
    <location>
        <begin position="62"/>
        <end position="119"/>
    </location>
</feature>
<accession>A0AAJ5X603</accession>
<name>A0AAJ5X603_9SPHN</name>
<dbReference type="EMBL" id="CP119316">
    <property type="protein sequence ID" value="WEK45212.1"/>
    <property type="molecule type" value="Genomic_DNA"/>
</dbReference>
<sequence length="135" mass="14730">MAGRSLEQHPIHLGQGGTAVPQPEFPRDERAMRWYGDYGARHAEDGTEGRLISLFRFTEDWAGWEMHPAGSEVVVCLEGAMELIQELEDGSHRHTVLTAGEYAINPPGVWHTANIAGEAAGLFVTPGVGTQGRPR</sequence>
<dbReference type="InterPro" id="IPR013096">
    <property type="entry name" value="Cupin_2"/>
</dbReference>
<feature type="region of interest" description="Disordered" evidence="1">
    <location>
        <begin position="1"/>
        <end position="24"/>
    </location>
</feature>
<dbReference type="AlphaFoldDB" id="A0AAJ5X603"/>
<proteinExistence type="predicted"/>
<evidence type="ECO:0000259" key="2">
    <source>
        <dbReference type="Pfam" id="PF07883"/>
    </source>
</evidence>
<dbReference type="Pfam" id="PF07883">
    <property type="entry name" value="Cupin_2"/>
    <property type="match status" value="1"/>
</dbReference>
<dbReference type="Gene3D" id="2.60.120.10">
    <property type="entry name" value="Jelly Rolls"/>
    <property type="match status" value="1"/>
</dbReference>
<protein>
    <submittedName>
        <fullName evidence="3">Cupin domain-containing protein</fullName>
    </submittedName>
</protein>
<feature type="compositionally biased region" description="Basic and acidic residues" evidence="1">
    <location>
        <begin position="1"/>
        <end position="10"/>
    </location>
</feature>
<dbReference type="Proteomes" id="UP001218362">
    <property type="component" value="Chromosome"/>
</dbReference>